<evidence type="ECO:0000313" key="2">
    <source>
        <dbReference type="Proteomes" id="UP000077266"/>
    </source>
</evidence>
<organism evidence="1 2">
    <name type="scientific">Exidia glandulosa HHB12029</name>
    <dbReference type="NCBI Taxonomy" id="1314781"/>
    <lineage>
        <taxon>Eukaryota</taxon>
        <taxon>Fungi</taxon>
        <taxon>Dikarya</taxon>
        <taxon>Basidiomycota</taxon>
        <taxon>Agaricomycotina</taxon>
        <taxon>Agaricomycetes</taxon>
        <taxon>Auriculariales</taxon>
        <taxon>Exidiaceae</taxon>
        <taxon>Exidia</taxon>
    </lineage>
</organism>
<accession>A0A165FQ61</accession>
<protein>
    <recommendedName>
        <fullName evidence="3">FAR1 domain-containing protein</fullName>
    </recommendedName>
</protein>
<dbReference type="Proteomes" id="UP000077266">
    <property type="component" value="Unassembled WGS sequence"/>
</dbReference>
<dbReference type="AlphaFoldDB" id="A0A165FQ61"/>
<keyword evidence="2" id="KW-1185">Reference proteome</keyword>
<dbReference type="STRING" id="1314781.A0A165FQ61"/>
<dbReference type="OrthoDB" id="2505909at2759"/>
<dbReference type="EMBL" id="KV426075">
    <property type="protein sequence ID" value="KZV89353.1"/>
    <property type="molecule type" value="Genomic_DNA"/>
</dbReference>
<proteinExistence type="predicted"/>
<gene>
    <name evidence="1" type="ORF">EXIGLDRAFT_771869</name>
</gene>
<name>A0A165FQ61_EXIGL</name>
<dbReference type="InParanoid" id="A0A165FQ61"/>
<sequence length="135" mass="15691">MDAQTLRLTLNRLLTPNTYPSSPHTFRIAADQWEAWLTAERRQVIWREKKVVLPKGANPRGNFSRKVLFECDHAGQYRDTRDPNLSPRKRRKTKDSIKCGCTASIAVSWLRDDDGTLEVVYQWQHVGHGTQLRIF</sequence>
<evidence type="ECO:0008006" key="3">
    <source>
        <dbReference type="Google" id="ProtNLM"/>
    </source>
</evidence>
<evidence type="ECO:0000313" key="1">
    <source>
        <dbReference type="EMBL" id="KZV89353.1"/>
    </source>
</evidence>
<reference evidence="1 2" key="1">
    <citation type="journal article" date="2016" name="Mol. Biol. Evol.">
        <title>Comparative Genomics of Early-Diverging Mushroom-Forming Fungi Provides Insights into the Origins of Lignocellulose Decay Capabilities.</title>
        <authorList>
            <person name="Nagy L.G."/>
            <person name="Riley R."/>
            <person name="Tritt A."/>
            <person name="Adam C."/>
            <person name="Daum C."/>
            <person name="Floudas D."/>
            <person name="Sun H."/>
            <person name="Yadav J.S."/>
            <person name="Pangilinan J."/>
            <person name="Larsson K.H."/>
            <person name="Matsuura K."/>
            <person name="Barry K."/>
            <person name="Labutti K."/>
            <person name="Kuo R."/>
            <person name="Ohm R.A."/>
            <person name="Bhattacharya S.S."/>
            <person name="Shirouzu T."/>
            <person name="Yoshinaga Y."/>
            <person name="Martin F.M."/>
            <person name="Grigoriev I.V."/>
            <person name="Hibbett D.S."/>
        </authorList>
    </citation>
    <scope>NUCLEOTIDE SEQUENCE [LARGE SCALE GENOMIC DNA]</scope>
    <source>
        <strain evidence="1 2">HHB12029</strain>
    </source>
</reference>